<evidence type="ECO:0000313" key="3">
    <source>
        <dbReference type="EMBL" id="SMO95775.1"/>
    </source>
</evidence>
<feature type="transmembrane region" description="Helical" evidence="1">
    <location>
        <begin position="290"/>
        <end position="312"/>
    </location>
</feature>
<dbReference type="Gene3D" id="2.60.120.650">
    <property type="entry name" value="Cupin"/>
    <property type="match status" value="1"/>
</dbReference>
<proteinExistence type="predicted"/>
<organism evidence="3 4">
    <name type="scientific">Flavobacterium nitrogenifigens</name>
    <dbReference type="NCBI Taxonomy" id="1617283"/>
    <lineage>
        <taxon>Bacteria</taxon>
        <taxon>Pseudomonadati</taxon>
        <taxon>Bacteroidota</taxon>
        <taxon>Flavobacteriia</taxon>
        <taxon>Flavobacteriales</taxon>
        <taxon>Flavobacteriaceae</taxon>
        <taxon>Flavobacterium</taxon>
    </lineage>
</organism>
<feature type="domain" description="JmjC" evidence="2">
    <location>
        <begin position="117"/>
        <end position="283"/>
    </location>
</feature>
<keyword evidence="1" id="KW-0812">Transmembrane</keyword>
<dbReference type="AlphaFoldDB" id="A0A521FI13"/>
<evidence type="ECO:0000313" key="4">
    <source>
        <dbReference type="Proteomes" id="UP000319267"/>
    </source>
</evidence>
<dbReference type="PANTHER" id="PTHR12461">
    <property type="entry name" value="HYPOXIA-INDUCIBLE FACTOR 1 ALPHA INHIBITOR-RELATED"/>
    <property type="match status" value="1"/>
</dbReference>
<dbReference type="Pfam" id="PF13621">
    <property type="entry name" value="Cupin_8"/>
    <property type="match status" value="1"/>
</dbReference>
<reference evidence="3 4" key="1">
    <citation type="submission" date="2017-05" db="EMBL/GenBank/DDBJ databases">
        <authorList>
            <person name="Varghese N."/>
            <person name="Submissions S."/>
        </authorList>
    </citation>
    <scope>NUCLEOTIDE SEQUENCE [LARGE SCALE GENOMIC DNA]</scope>
    <source>
        <strain evidence="3 4">DSM 29982</strain>
    </source>
</reference>
<dbReference type="InterPro" id="IPR041667">
    <property type="entry name" value="Cupin_8"/>
</dbReference>
<sequence>MENTIEEPKVKTEFDGFGDDLFSIIPGIEHAGEVPVVNASELTKEIFYKNWVSYNKPCLVKGAVKNWPAVQKFKDPDYWLSVCDDFEIKIFPHMNHIDRERLLKDSEDISFHDAIKRLHRNEDYIFSIPAETITEDNKFSKLIKEIPGFSFLSSTIKPRGFAHRRFFMYRRASTAWHHHLIDETLMCQINGTKKVVLLPPDMPNVKKVTEFFIEELNLSGKTLDNIDLKPIIACVEEGDALYIPPYWHHAVIPVDGEVGFTYAHCWKSPLHKFGDFSNYFVRRFYFGGLWPIKGISLVMPVLGVCSGISFGFRKMVNVFK</sequence>
<dbReference type="Proteomes" id="UP000319267">
    <property type="component" value="Unassembled WGS sequence"/>
</dbReference>
<dbReference type="RefSeq" id="WP_162615447.1">
    <property type="nucleotide sequence ID" value="NZ_CP043612.1"/>
</dbReference>
<dbReference type="PROSITE" id="PS51184">
    <property type="entry name" value="JMJC"/>
    <property type="match status" value="1"/>
</dbReference>
<accession>A0A521FI13</accession>
<keyword evidence="1" id="KW-0472">Membrane</keyword>
<evidence type="ECO:0000259" key="2">
    <source>
        <dbReference type="PROSITE" id="PS51184"/>
    </source>
</evidence>
<dbReference type="PANTHER" id="PTHR12461:SF105">
    <property type="entry name" value="HYPOXIA-INDUCIBLE FACTOR 1-ALPHA INHIBITOR"/>
    <property type="match status" value="1"/>
</dbReference>
<protein>
    <submittedName>
        <fullName evidence="3">Cupin-like domain-containing protein</fullName>
    </submittedName>
</protein>
<name>A0A521FI13_9FLAO</name>
<gene>
    <name evidence="3" type="ORF">SAMN06265220_1142</name>
</gene>
<keyword evidence="1" id="KW-1133">Transmembrane helix</keyword>
<dbReference type="EMBL" id="FXTQ01000014">
    <property type="protein sequence ID" value="SMO95775.1"/>
    <property type="molecule type" value="Genomic_DNA"/>
</dbReference>
<evidence type="ECO:0000256" key="1">
    <source>
        <dbReference type="SAM" id="Phobius"/>
    </source>
</evidence>
<keyword evidence="4" id="KW-1185">Reference proteome</keyword>
<dbReference type="SUPFAM" id="SSF51197">
    <property type="entry name" value="Clavaminate synthase-like"/>
    <property type="match status" value="1"/>
</dbReference>
<dbReference type="InterPro" id="IPR003347">
    <property type="entry name" value="JmjC_dom"/>
</dbReference>